<accession>A0AAE8YDV7</accession>
<keyword evidence="2" id="KW-1185">Reference proteome</keyword>
<dbReference type="Proteomes" id="UP000828350">
    <property type="component" value="Segment"/>
</dbReference>
<protein>
    <submittedName>
        <fullName evidence="1">Uncharacterized protein</fullName>
    </submittedName>
</protein>
<evidence type="ECO:0000313" key="2">
    <source>
        <dbReference type="Proteomes" id="UP000828350"/>
    </source>
</evidence>
<proteinExistence type="predicted"/>
<name>A0AAE8YDV7_9CAUD</name>
<gene>
    <name evidence="1" type="ORF">Moo19_gp2</name>
</gene>
<sequence>MQVQLICRSDKDSDVVNALEIPFDFFSHELHLSQVILVPSLEHYHEVQGQLLINGVTAKVICILPPSQYQPPVGSVPYALVTDDYVAKCDPLPNVGKYNDTLNLTYYFEKKDAATTNEVHE</sequence>
<dbReference type="EMBL" id="MZ358387">
    <property type="protein sequence ID" value="UEN68798.1"/>
    <property type="molecule type" value="Genomic_DNA"/>
</dbReference>
<reference evidence="1" key="1">
    <citation type="submission" date="2021-06" db="EMBL/GenBank/DDBJ databases">
        <authorList>
            <person name="Tinney K.R."/>
            <person name="Subramanian S."/>
            <person name="Parent K.N."/>
        </authorList>
    </citation>
    <scope>NUCLEOTIDE SEQUENCE</scope>
</reference>
<evidence type="ECO:0000313" key="1">
    <source>
        <dbReference type="EMBL" id="UEN68798.1"/>
    </source>
</evidence>
<organism evidence="1 2">
    <name type="scientific">Shigella virus Moo19</name>
    <dbReference type="NCBI Taxonomy" id="2886042"/>
    <lineage>
        <taxon>Viruses</taxon>
        <taxon>Duplodnaviria</taxon>
        <taxon>Heunggongvirae</taxon>
        <taxon>Uroviricota</taxon>
        <taxon>Caudoviricetes</taxon>
        <taxon>Schitoviridae</taxon>
        <taxon>Enquatrovirinae</taxon>
        <taxon>Moovirus</taxon>
        <taxon>Moovirus moo</taxon>
    </lineage>
</organism>